<dbReference type="HAMAP" id="MF_01848">
    <property type="entry name" value="23SrRNA_methyltr_F"/>
    <property type="match status" value="1"/>
</dbReference>
<dbReference type="GO" id="GO:0005737">
    <property type="term" value="C:cytoplasm"/>
    <property type="evidence" value="ECO:0007669"/>
    <property type="project" value="UniProtKB-SubCell"/>
</dbReference>
<evidence type="ECO:0000256" key="1">
    <source>
        <dbReference type="ARBA" id="ARBA00022490"/>
    </source>
</evidence>
<dbReference type="EC" id="2.1.1.181" evidence="6"/>
<evidence type="ECO:0000256" key="6">
    <source>
        <dbReference type="HAMAP-Rule" id="MF_01848"/>
    </source>
</evidence>
<organism evidence="7 8">
    <name type="scientific">Rheinheimera lutimaris</name>
    <dbReference type="NCBI Taxonomy" id="2740584"/>
    <lineage>
        <taxon>Bacteria</taxon>
        <taxon>Pseudomonadati</taxon>
        <taxon>Pseudomonadota</taxon>
        <taxon>Gammaproteobacteria</taxon>
        <taxon>Chromatiales</taxon>
        <taxon>Chromatiaceae</taxon>
        <taxon>Rheinheimera</taxon>
    </lineage>
</organism>
<sequence length="317" mass="35136">MVPTVSLPQLLHPRNLHQGRYDFAKLTATEPQLAAFVRTNPAGEPTIDFTDPAAVLMLNKALLAKYYQVKYWQLPDGYLCPPIPGRADYVHYLADLLARSYPALPERKQVQLLDIGTGANVIYPIIAAQSYGWQVTGSDIDNVALKAAALIVTANAVLKPRINIVAQPDAEAIFSGVIASGQRFHLTMCNPPFFASQAEAEAAGNRKWTNLGKAEQGGRRNFAGRQHELWCEGGELKFVSRMITQSQLFKQQVCWFSSLVSQQKHLAPLQKLLRSVGVVQSEVIEMRQGQKVSRILAWSFLTAAQQQHWCQAKPSAD</sequence>
<dbReference type="SUPFAM" id="SSF53335">
    <property type="entry name" value="S-adenosyl-L-methionine-dependent methyltransferases"/>
    <property type="match status" value="1"/>
</dbReference>
<dbReference type="InterPro" id="IPR010286">
    <property type="entry name" value="METTL16/RlmF"/>
</dbReference>
<comment type="similarity">
    <text evidence="6">Belongs to the methyltransferase superfamily. METTL16/RlmF family.</text>
</comment>
<comment type="subcellular location">
    <subcellularLocation>
        <location evidence="6">Cytoplasm</location>
    </subcellularLocation>
</comment>
<evidence type="ECO:0000256" key="2">
    <source>
        <dbReference type="ARBA" id="ARBA00022552"/>
    </source>
</evidence>
<keyword evidence="2 6" id="KW-0698">rRNA processing</keyword>
<comment type="catalytic activity">
    <reaction evidence="6">
        <text>adenosine(1618) in 23S rRNA + S-adenosyl-L-methionine = N(6)-methyladenosine(1618) in 23S rRNA + S-adenosyl-L-homocysteine + H(+)</text>
        <dbReference type="Rhea" id="RHEA:16497"/>
        <dbReference type="Rhea" id="RHEA-COMP:10229"/>
        <dbReference type="Rhea" id="RHEA-COMP:10231"/>
        <dbReference type="ChEBI" id="CHEBI:15378"/>
        <dbReference type="ChEBI" id="CHEBI:57856"/>
        <dbReference type="ChEBI" id="CHEBI:59789"/>
        <dbReference type="ChEBI" id="CHEBI:74411"/>
        <dbReference type="ChEBI" id="CHEBI:74449"/>
        <dbReference type="EC" id="2.1.1.181"/>
    </reaction>
</comment>
<evidence type="ECO:0000256" key="5">
    <source>
        <dbReference type="ARBA" id="ARBA00022691"/>
    </source>
</evidence>
<dbReference type="PIRSF" id="PIRSF029038">
    <property type="entry name" value="Mtase_YbiN_prd"/>
    <property type="match status" value="1"/>
</dbReference>
<accession>A0A7Y5EJ06</accession>
<dbReference type="CDD" id="cd02440">
    <property type="entry name" value="AdoMet_MTases"/>
    <property type="match status" value="1"/>
</dbReference>
<dbReference type="AlphaFoldDB" id="A0A7Y5EJ06"/>
<comment type="caution">
    <text evidence="7">The sequence shown here is derived from an EMBL/GenBank/DDBJ whole genome shotgun (WGS) entry which is preliminary data.</text>
</comment>
<keyword evidence="5 6" id="KW-0949">S-adenosyl-L-methionine</keyword>
<dbReference type="Proteomes" id="UP000523161">
    <property type="component" value="Unassembled WGS sequence"/>
</dbReference>
<evidence type="ECO:0000256" key="3">
    <source>
        <dbReference type="ARBA" id="ARBA00022603"/>
    </source>
</evidence>
<keyword evidence="1 6" id="KW-0963">Cytoplasm</keyword>
<dbReference type="NCBIfam" id="NF008725">
    <property type="entry name" value="PRK11727.1"/>
    <property type="match status" value="1"/>
</dbReference>
<evidence type="ECO:0000313" key="7">
    <source>
        <dbReference type="EMBL" id="NRQ44054.1"/>
    </source>
</evidence>
<comment type="function">
    <text evidence="6">Specifically methylates the adenine in position 1618 of 23S rRNA.</text>
</comment>
<dbReference type="InterPro" id="IPR016909">
    <property type="entry name" value="rRNA_lsu_MeTfrase_F"/>
</dbReference>
<dbReference type="InterPro" id="IPR029063">
    <property type="entry name" value="SAM-dependent_MTases_sf"/>
</dbReference>
<proteinExistence type="inferred from homology"/>
<dbReference type="GO" id="GO:0070475">
    <property type="term" value="P:rRNA base methylation"/>
    <property type="evidence" value="ECO:0007669"/>
    <property type="project" value="TreeGrafter"/>
</dbReference>
<reference evidence="7 8" key="1">
    <citation type="submission" date="2020-06" db="EMBL/GenBank/DDBJ databases">
        <title>Rheinheimera sp. nov., a marine bacterium isolated from coastal.</title>
        <authorList>
            <person name="Yu Q."/>
            <person name="Qi Y."/>
            <person name="Pu J."/>
        </authorList>
    </citation>
    <scope>NUCLEOTIDE SEQUENCE [LARGE SCALE GENOMIC DNA]</scope>
    <source>
        <strain evidence="7 8">YQF-2</strain>
    </source>
</reference>
<name>A0A7Y5EJ06_9GAMM</name>
<dbReference type="EMBL" id="JABSOD010000021">
    <property type="protein sequence ID" value="NRQ44054.1"/>
    <property type="molecule type" value="Genomic_DNA"/>
</dbReference>
<dbReference type="Gene3D" id="3.40.50.150">
    <property type="entry name" value="Vaccinia Virus protein VP39"/>
    <property type="match status" value="1"/>
</dbReference>
<evidence type="ECO:0000256" key="4">
    <source>
        <dbReference type="ARBA" id="ARBA00022679"/>
    </source>
</evidence>
<dbReference type="PANTHER" id="PTHR13393:SF0">
    <property type="entry name" value="RNA N6-ADENOSINE-METHYLTRANSFERASE METTL16"/>
    <property type="match status" value="1"/>
</dbReference>
<gene>
    <name evidence="6 7" type="primary">rlmF</name>
    <name evidence="7" type="ORF">HRH59_16035</name>
</gene>
<keyword evidence="8" id="KW-1185">Reference proteome</keyword>
<protein>
    <recommendedName>
        <fullName evidence="6">Ribosomal RNA large subunit methyltransferase F</fullName>
        <ecNumber evidence="6">2.1.1.181</ecNumber>
    </recommendedName>
    <alternativeName>
        <fullName evidence="6">23S rRNA mA1618 methyltransferase</fullName>
    </alternativeName>
    <alternativeName>
        <fullName evidence="6">rRNA adenine N-6-methyltransferase</fullName>
    </alternativeName>
</protein>
<dbReference type="Pfam" id="PF05971">
    <property type="entry name" value="Methyltransf_10"/>
    <property type="match status" value="1"/>
</dbReference>
<dbReference type="PANTHER" id="PTHR13393">
    <property type="entry name" value="SAM-DEPENDENT METHYLTRANSFERASE"/>
    <property type="match status" value="1"/>
</dbReference>
<keyword evidence="4 6" id="KW-0808">Transferase</keyword>
<keyword evidence="3 6" id="KW-0489">Methyltransferase</keyword>
<dbReference type="GO" id="GO:0052907">
    <property type="term" value="F:23S rRNA (adenine(1618)-N(6))-methyltransferase activity"/>
    <property type="evidence" value="ECO:0007669"/>
    <property type="project" value="UniProtKB-EC"/>
</dbReference>
<evidence type="ECO:0000313" key="8">
    <source>
        <dbReference type="Proteomes" id="UP000523161"/>
    </source>
</evidence>